<accession>A0ABY8G2G1</accession>
<protein>
    <submittedName>
        <fullName evidence="1">Uncharacterized protein</fullName>
    </submittedName>
</protein>
<dbReference type="EMBL" id="CP121208">
    <property type="protein sequence ID" value="WFM84134.1"/>
    <property type="molecule type" value="Genomic_DNA"/>
</dbReference>
<evidence type="ECO:0000313" key="2">
    <source>
        <dbReference type="Proteomes" id="UP001215216"/>
    </source>
</evidence>
<dbReference type="RefSeq" id="WP_278013529.1">
    <property type="nucleotide sequence ID" value="NZ_CP121208.1"/>
</dbReference>
<reference evidence="1 2" key="1">
    <citation type="submission" date="2023-03" db="EMBL/GenBank/DDBJ databases">
        <title>Complete genome of Arcanobacterium canis strain DSM 25104 isolated in 2010 from a canine otitis externa in Germany.</title>
        <authorList>
            <person name="Borowiak M."/>
            <person name="Kreitlow A."/>
            <person name="Malorny B."/>
            <person name="Laemmler C."/>
            <person name="Prenger-Berninghoff E."/>
            <person name="Ploetz M."/>
            <person name="Abdulmawjood A."/>
        </authorList>
    </citation>
    <scope>NUCLEOTIDE SEQUENCE [LARGE SCALE GENOMIC DNA]</scope>
    <source>
        <strain evidence="1 2">DSM 25104</strain>
    </source>
</reference>
<proteinExistence type="predicted"/>
<keyword evidence="2" id="KW-1185">Reference proteome</keyword>
<gene>
    <name evidence="1" type="ORF">P7079_03935</name>
</gene>
<name>A0ABY8G2G1_9ACTO</name>
<evidence type="ECO:0000313" key="1">
    <source>
        <dbReference type="EMBL" id="WFM84134.1"/>
    </source>
</evidence>
<sequence>MARSKYGSLIKFATVAGPVAIELLRKYGPALRKIAQDNPELLDKIRNTVGKVRHAKGENTPDGLDERIGVLRDQITYLYASADSPFEAQRAKAWRNDVEVIERALPLLRAMGTKQRKIEATKLSKRLDHLSAQILDASIEEQIEDAEIVED</sequence>
<dbReference type="Proteomes" id="UP001215216">
    <property type="component" value="Chromosome"/>
</dbReference>
<organism evidence="1 2">
    <name type="scientific">Arcanobacterium canis</name>
    <dbReference type="NCBI Taxonomy" id="999183"/>
    <lineage>
        <taxon>Bacteria</taxon>
        <taxon>Bacillati</taxon>
        <taxon>Actinomycetota</taxon>
        <taxon>Actinomycetes</taxon>
        <taxon>Actinomycetales</taxon>
        <taxon>Actinomycetaceae</taxon>
        <taxon>Arcanobacterium</taxon>
    </lineage>
</organism>